<dbReference type="RefSeq" id="XP_024334084.1">
    <property type="nucleotide sequence ID" value="XM_024477194.1"/>
</dbReference>
<dbReference type="EMBL" id="KZ110609">
    <property type="protein sequence ID" value="OSX57290.1"/>
    <property type="molecule type" value="Genomic_DNA"/>
</dbReference>
<keyword evidence="3" id="KW-1185">Reference proteome</keyword>
<dbReference type="GeneID" id="36322144"/>
<dbReference type="Proteomes" id="UP000194127">
    <property type="component" value="Unassembled WGS sequence"/>
</dbReference>
<organism evidence="2 3">
    <name type="scientific">Postia placenta MAD-698-R-SB12</name>
    <dbReference type="NCBI Taxonomy" id="670580"/>
    <lineage>
        <taxon>Eukaryota</taxon>
        <taxon>Fungi</taxon>
        <taxon>Dikarya</taxon>
        <taxon>Basidiomycota</taxon>
        <taxon>Agaricomycotina</taxon>
        <taxon>Agaricomycetes</taxon>
        <taxon>Polyporales</taxon>
        <taxon>Adustoporiaceae</taxon>
        <taxon>Rhodonia</taxon>
    </lineage>
</organism>
<name>A0A1X6MLP0_9APHY</name>
<accession>A0A1X6MLP0</accession>
<sequence>MPLLRSLRAGTPPAYPHLDVIAPEPAPRTRSDHGTPSCRACPPPKIRIGPQGEDTDRRFDDGARCTMHDAVVPDPRPVVHVRVLPRPAHAPWPVARLWSRMALSAPGTARRAQSEISRVSLASWCMCMSRRVVVGLEQGARRLPCTQRLSIQTFADEHATGPDLTSGRTSVMSASWSTAALSDTGCERSRVF</sequence>
<gene>
    <name evidence="2" type="ORF">POSPLADRAFT_1037106</name>
</gene>
<reference evidence="2 3" key="1">
    <citation type="submission" date="2017-04" db="EMBL/GenBank/DDBJ databases">
        <title>Genome Sequence of the Model Brown-Rot Fungus Postia placenta SB12.</title>
        <authorList>
            <consortium name="DOE Joint Genome Institute"/>
            <person name="Gaskell J."/>
            <person name="Kersten P."/>
            <person name="Larrondo L.F."/>
            <person name="Canessa P."/>
            <person name="Martinez D."/>
            <person name="Hibbett D."/>
            <person name="Schmoll M."/>
            <person name="Kubicek C.P."/>
            <person name="Martinez A.T."/>
            <person name="Yadav J."/>
            <person name="Master E."/>
            <person name="Magnuson J.K."/>
            <person name="James T."/>
            <person name="Yaver D."/>
            <person name="Berka R."/>
            <person name="Labutti K."/>
            <person name="Lipzen A."/>
            <person name="Aerts A."/>
            <person name="Barry K."/>
            <person name="Henrissat B."/>
            <person name="Blanchette R."/>
            <person name="Grigoriev I."/>
            <person name="Cullen D."/>
        </authorList>
    </citation>
    <scope>NUCLEOTIDE SEQUENCE [LARGE SCALE GENOMIC DNA]</scope>
    <source>
        <strain evidence="2 3">MAD-698-R-SB12</strain>
    </source>
</reference>
<dbReference type="AlphaFoldDB" id="A0A1X6MLP0"/>
<evidence type="ECO:0000313" key="3">
    <source>
        <dbReference type="Proteomes" id="UP000194127"/>
    </source>
</evidence>
<evidence type="ECO:0000313" key="2">
    <source>
        <dbReference type="EMBL" id="OSX57290.1"/>
    </source>
</evidence>
<feature type="region of interest" description="Disordered" evidence="1">
    <location>
        <begin position="1"/>
        <end position="54"/>
    </location>
</feature>
<protein>
    <submittedName>
        <fullName evidence="2">Uncharacterized protein</fullName>
    </submittedName>
</protein>
<evidence type="ECO:0000256" key="1">
    <source>
        <dbReference type="SAM" id="MobiDB-lite"/>
    </source>
</evidence>
<proteinExistence type="predicted"/>